<keyword evidence="2" id="KW-1185">Reference proteome</keyword>
<dbReference type="Proteomes" id="UP000006671">
    <property type="component" value="Unassembled WGS sequence"/>
</dbReference>
<dbReference type="VEuPathDB" id="AmoebaDB:NAEGRDRAFT_52227"/>
<organism evidence="2">
    <name type="scientific">Naegleria gruberi</name>
    <name type="common">Amoeba</name>
    <dbReference type="NCBI Taxonomy" id="5762"/>
    <lineage>
        <taxon>Eukaryota</taxon>
        <taxon>Discoba</taxon>
        <taxon>Heterolobosea</taxon>
        <taxon>Tetramitia</taxon>
        <taxon>Eutetramitia</taxon>
        <taxon>Vahlkampfiidae</taxon>
        <taxon>Naegleria</taxon>
    </lineage>
</organism>
<dbReference type="RefSeq" id="XP_002672544.1">
    <property type="nucleotide sequence ID" value="XM_002672498.1"/>
</dbReference>
<dbReference type="AlphaFoldDB" id="D2VTY1"/>
<dbReference type="EMBL" id="GG738897">
    <property type="protein sequence ID" value="EFC39800.1"/>
    <property type="molecule type" value="Genomic_DNA"/>
</dbReference>
<proteinExistence type="predicted"/>
<dbReference type="GeneID" id="8854275"/>
<accession>D2VTY1</accession>
<evidence type="ECO:0000313" key="1">
    <source>
        <dbReference type="EMBL" id="EFC39800.1"/>
    </source>
</evidence>
<dbReference type="KEGG" id="ngr:NAEGRDRAFT_52227"/>
<reference evidence="1 2" key="1">
    <citation type="journal article" date="2010" name="Cell">
        <title>The genome of Naegleria gruberi illuminates early eukaryotic versatility.</title>
        <authorList>
            <person name="Fritz-Laylin L.K."/>
            <person name="Prochnik S.E."/>
            <person name="Ginger M.L."/>
            <person name="Dacks J.B."/>
            <person name="Carpenter M.L."/>
            <person name="Field M.C."/>
            <person name="Kuo A."/>
            <person name="Paredez A."/>
            <person name="Chapman J."/>
            <person name="Pham J."/>
            <person name="Shu S."/>
            <person name="Neupane R."/>
            <person name="Cipriano M."/>
            <person name="Mancuso J."/>
            <person name="Tu H."/>
            <person name="Salamov A."/>
            <person name="Lindquist E."/>
            <person name="Shapiro H."/>
            <person name="Lucas S."/>
            <person name="Grigoriev I.V."/>
            <person name="Cande W.Z."/>
            <person name="Fulton C."/>
            <person name="Rokhsar D.S."/>
            <person name="Dawson S.C."/>
        </authorList>
    </citation>
    <scope>NUCLEOTIDE SEQUENCE [LARGE SCALE GENOMIC DNA]</scope>
    <source>
        <strain evidence="1 2">NEG-M</strain>
    </source>
</reference>
<sequence length="649" mass="77018">MKRTLPLLNSEYLRPSKFLIVSATLDNESDDSQSSCDEEIENVERQFDFNSTIQHSNIKNKSCDLVKISDCWFHVMRFLEVDESFELLFLCKDLTSMLLSIFRDATKYIYETNLHMHGIFDKIRKFETIHTRHPDLFTDLSTWKPTIFLNETDWEQVSHVDFDTYATNLEEFKSGNFRFGVKPIYFHKDEDDEENEVEATVEEDEIIENDETIEMEDENEIIDKRIPFGIPLCEGSIDEQFYLSQDTIYSEEYKGLVQKYLKLTDEQVHNLKLDEDFLLFYDKIKNDQRQIDSYINDVQKSAVSNDEQTSILLETYQCSEFRKFEICVHLDDTFMYHSIRDGIKNLFRKRGIIYFEPIMIENALFLLQEYLRNLLKIVVENKYGDNKDVPIPYTEHPMDYEHFLRSNAEIGGDLEEDEELKVSDIEIMDALDNSKFYYVIENKRSRPESDVPSDVDDEEVSDNEMEFLLEYTENENSDEENDEFIIINKESNIAEEKDGAKKDEDFIDDSEIETLDESKILEGSLEDELLKVSIRVHSELYGEERTLSEKLYLKNWYGHGSLFFNHTHSNISQTNEWKENEIDYQTLSESELLELNRKEDLEYFGKDSLQLLESKDESEEHANEELSKEYNLRRMLREESIKCIFNYFH</sequence>
<gene>
    <name evidence="1" type="ORF">NAEGRDRAFT_52227</name>
</gene>
<protein>
    <submittedName>
        <fullName evidence="1">Predicted protein</fullName>
    </submittedName>
</protein>
<dbReference type="InParanoid" id="D2VTY1"/>
<name>D2VTY1_NAEGR</name>
<evidence type="ECO:0000313" key="2">
    <source>
        <dbReference type="Proteomes" id="UP000006671"/>
    </source>
</evidence>